<feature type="compositionally biased region" description="Polar residues" evidence="1">
    <location>
        <begin position="295"/>
        <end position="308"/>
    </location>
</feature>
<feature type="compositionally biased region" description="Polar residues" evidence="1">
    <location>
        <begin position="378"/>
        <end position="389"/>
    </location>
</feature>
<feature type="region of interest" description="Disordered" evidence="1">
    <location>
        <begin position="281"/>
        <end position="358"/>
    </location>
</feature>
<feature type="region of interest" description="Disordered" evidence="1">
    <location>
        <begin position="378"/>
        <end position="399"/>
    </location>
</feature>
<organism evidence="2 3">
    <name type="scientific">Extremus antarcticus</name>
    <dbReference type="NCBI Taxonomy" id="702011"/>
    <lineage>
        <taxon>Eukaryota</taxon>
        <taxon>Fungi</taxon>
        <taxon>Dikarya</taxon>
        <taxon>Ascomycota</taxon>
        <taxon>Pezizomycotina</taxon>
        <taxon>Dothideomycetes</taxon>
        <taxon>Dothideomycetidae</taxon>
        <taxon>Mycosphaerellales</taxon>
        <taxon>Extremaceae</taxon>
        <taxon>Extremus</taxon>
    </lineage>
</organism>
<dbReference type="Proteomes" id="UP001271007">
    <property type="component" value="Unassembled WGS sequence"/>
</dbReference>
<name>A0AAJ0GAD6_9PEZI</name>
<dbReference type="EMBL" id="JAWDJX010000012">
    <property type="protein sequence ID" value="KAK3054327.1"/>
    <property type="molecule type" value="Genomic_DNA"/>
</dbReference>
<keyword evidence="3" id="KW-1185">Reference proteome</keyword>
<gene>
    <name evidence="2" type="ORF">LTR09_004595</name>
</gene>
<evidence type="ECO:0000256" key="1">
    <source>
        <dbReference type="SAM" id="MobiDB-lite"/>
    </source>
</evidence>
<dbReference type="AlphaFoldDB" id="A0AAJ0GAD6"/>
<comment type="caution">
    <text evidence="2">The sequence shown here is derived from an EMBL/GenBank/DDBJ whole genome shotgun (WGS) entry which is preliminary data.</text>
</comment>
<feature type="compositionally biased region" description="Pro residues" evidence="1">
    <location>
        <begin position="313"/>
        <end position="324"/>
    </location>
</feature>
<proteinExistence type="predicted"/>
<evidence type="ECO:0000313" key="2">
    <source>
        <dbReference type="EMBL" id="KAK3054327.1"/>
    </source>
</evidence>
<feature type="region of interest" description="Disordered" evidence="1">
    <location>
        <begin position="97"/>
        <end position="127"/>
    </location>
</feature>
<sequence length="455" mass="50779">MHRLPRSLTLRQHPHLIRRPQALRRAQIPRIQTRQKSQVLYEKSGEPIRLRTVRFKKPSFFTFRRLATFGIYTGVVYAYSNLLWRYMDVEIEFVEDEEEQTDKQKQDGTAEGKREEEEQGPPFYADPESTFIPLTWSKTLPRTYYRGSDPEWQSFIQIAKDRTRHKKIQNELVQIVFTGSVQHPTIARQLGPEAKVGKYWLDISFPDGPPPEFERSGIEIGDGFVAWSQQKAAAQSSWATLKVLAGIQWRRVKQGLGLEGRDPMAPEERFKTAMDLLEKREAAKDSKRNIGKAQTDPSGSPTTVARTQDPSTSPAPPTTTPPRPSSSSASSDPRKSGWGLPLPNLPLPTTPTSTTDASASNLPIALHVFQSTLSKTWASNPNSKAARSNSGGGVAPFDPPRGSFVVQGLVEVRGQRGRMLFDVQSAYDPAAGKFVQVNAGVRGYKRWSQGPKGGP</sequence>
<protein>
    <submittedName>
        <fullName evidence="2">Uncharacterized protein</fullName>
    </submittedName>
</protein>
<reference evidence="2" key="1">
    <citation type="submission" date="2023-04" db="EMBL/GenBank/DDBJ databases">
        <title>Black Yeasts Isolated from many extreme environments.</title>
        <authorList>
            <person name="Coleine C."/>
            <person name="Stajich J.E."/>
            <person name="Selbmann L."/>
        </authorList>
    </citation>
    <scope>NUCLEOTIDE SEQUENCE</scope>
    <source>
        <strain evidence="2">CCFEE 5312</strain>
    </source>
</reference>
<accession>A0AAJ0GAD6</accession>
<evidence type="ECO:0000313" key="3">
    <source>
        <dbReference type="Proteomes" id="UP001271007"/>
    </source>
</evidence>
<feature type="compositionally biased region" description="Basic and acidic residues" evidence="1">
    <location>
        <begin position="101"/>
        <end position="116"/>
    </location>
</feature>